<gene>
    <name evidence="1" type="ORF">UFOVP449_263</name>
</gene>
<name>A0A6J5MCX8_9CAUD</name>
<proteinExistence type="predicted"/>
<reference evidence="1" key="1">
    <citation type="submission" date="2020-04" db="EMBL/GenBank/DDBJ databases">
        <authorList>
            <person name="Chiriac C."/>
            <person name="Salcher M."/>
            <person name="Ghai R."/>
            <person name="Kavagutti S V."/>
        </authorList>
    </citation>
    <scope>NUCLEOTIDE SEQUENCE</scope>
</reference>
<organism evidence="1">
    <name type="scientific">uncultured Caudovirales phage</name>
    <dbReference type="NCBI Taxonomy" id="2100421"/>
    <lineage>
        <taxon>Viruses</taxon>
        <taxon>Duplodnaviria</taxon>
        <taxon>Heunggongvirae</taxon>
        <taxon>Uroviricota</taxon>
        <taxon>Caudoviricetes</taxon>
        <taxon>Peduoviridae</taxon>
        <taxon>Maltschvirus</taxon>
        <taxon>Maltschvirus maltsch</taxon>
    </lineage>
</organism>
<sequence>MKHCGPFSIDESSLSRAYQHVVEKKSPSWGMITAYRYANSKKENQAVQKQLEQDIRKMGYGFFKVEGHWQECQDPNINYTDCPKDKLRDSTEESLFVPNIKKEEMEKLCKKYEQDAVIYGDKDNDAHLIYKNGKTENIGKFQPGKISQAYSKVKGGKTFIFGKEEPKKKEEPKTDIFGKKLDTKSDINKLKSMLPKAVLDKTVKNPKTGNTIKVKSALSYDKKSPVFQAAKQLIKKAAN</sequence>
<dbReference type="Pfam" id="PF23780">
    <property type="entry name" value="S-AdoMet_lyase"/>
    <property type="match status" value="1"/>
</dbReference>
<dbReference type="InterPro" id="IPR057548">
    <property type="entry name" value="S-AdoMet_lyase-like"/>
</dbReference>
<evidence type="ECO:0000313" key="1">
    <source>
        <dbReference type="EMBL" id="CAB4143737.1"/>
    </source>
</evidence>
<protein>
    <submittedName>
        <fullName evidence="1">Uncharacterized protein</fullName>
    </submittedName>
</protein>
<dbReference type="EMBL" id="LR796420">
    <property type="protein sequence ID" value="CAB4143737.1"/>
    <property type="molecule type" value="Genomic_DNA"/>
</dbReference>
<accession>A0A6J5MCX8</accession>